<dbReference type="Proteomes" id="UP000255264">
    <property type="component" value="Unassembled WGS sequence"/>
</dbReference>
<dbReference type="Pfam" id="PF02589">
    <property type="entry name" value="LUD_dom"/>
    <property type="match status" value="1"/>
</dbReference>
<dbReference type="InterPro" id="IPR024185">
    <property type="entry name" value="FTHF_cligase-like_sf"/>
</dbReference>
<dbReference type="PANTHER" id="PTHR43682:SF1">
    <property type="entry name" value="LACTATE UTILIZATION PROTEIN C"/>
    <property type="match status" value="1"/>
</dbReference>
<dbReference type="PANTHER" id="PTHR43682">
    <property type="entry name" value="LACTATE UTILIZATION PROTEIN C"/>
    <property type="match status" value="1"/>
</dbReference>
<dbReference type="SUPFAM" id="SSF100950">
    <property type="entry name" value="NagB/RpiA/CoA transferase-like"/>
    <property type="match status" value="1"/>
</dbReference>
<dbReference type="RefSeq" id="WP_115002506.1">
    <property type="nucleotide sequence ID" value="NZ_UGHS01000001.1"/>
</dbReference>
<dbReference type="EMBL" id="UGHS01000001">
    <property type="protein sequence ID" value="STO92341.1"/>
    <property type="molecule type" value="Genomic_DNA"/>
</dbReference>
<organism evidence="2 3">
    <name type="scientific">Haemophilus pittmaniae</name>
    <dbReference type="NCBI Taxonomy" id="249188"/>
    <lineage>
        <taxon>Bacteria</taxon>
        <taxon>Pseudomonadati</taxon>
        <taxon>Pseudomonadota</taxon>
        <taxon>Gammaproteobacteria</taxon>
        <taxon>Pasteurellales</taxon>
        <taxon>Pasteurellaceae</taxon>
        <taxon>Haemophilus</taxon>
    </lineage>
</organism>
<proteinExistence type="predicted"/>
<dbReference type="OrthoDB" id="9794157at2"/>
<accession>A0A377IVQ2</accession>
<sequence>MNLQNREDFLNKLAAKMGKARDLVPQPMAAPINTYPTERLTELSPQQRAEEFINAAKAMMTDVVVCNEAEVRSALLALCEKYGGGEIVLNDDPRLDALEIPQTLAQQYPCYTWAKENDETNISQAEKANLGVVYAEYGLAETGGIVLFSSAERGRSVSLLPEKSIVVLRKSQVVPRVAQLAQVLHERAQQGERMPSCINIISGPSSTADIELIKVVGVHGPVSQIYLVIDDL</sequence>
<keyword evidence="3" id="KW-1185">Reference proteome</keyword>
<evidence type="ECO:0000313" key="2">
    <source>
        <dbReference type="EMBL" id="STO92341.1"/>
    </source>
</evidence>
<dbReference type="InterPro" id="IPR003741">
    <property type="entry name" value="LUD_dom"/>
</dbReference>
<evidence type="ECO:0000313" key="3">
    <source>
        <dbReference type="Proteomes" id="UP000255264"/>
    </source>
</evidence>
<feature type="domain" description="LUD" evidence="1">
    <location>
        <begin position="50"/>
        <end position="228"/>
    </location>
</feature>
<evidence type="ECO:0000259" key="1">
    <source>
        <dbReference type="Pfam" id="PF02589"/>
    </source>
</evidence>
<gene>
    <name evidence="2" type="primary">lutC</name>
    <name evidence="2" type="ORF">NCTC13335_00163</name>
</gene>
<name>A0A377IVQ2_9PAST</name>
<dbReference type="InterPro" id="IPR037171">
    <property type="entry name" value="NagB/RpiA_transferase-like"/>
</dbReference>
<dbReference type="AlphaFoldDB" id="A0A377IVQ2"/>
<dbReference type="Gene3D" id="3.40.50.10420">
    <property type="entry name" value="NagB/RpiA/CoA transferase-like"/>
    <property type="match status" value="1"/>
</dbReference>
<protein>
    <submittedName>
        <fullName evidence="2">Putative conserved iron-sulfur protein</fullName>
    </submittedName>
</protein>
<reference evidence="2 3" key="1">
    <citation type="submission" date="2018-06" db="EMBL/GenBank/DDBJ databases">
        <authorList>
            <consortium name="Pathogen Informatics"/>
            <person name="Doyle S."/>
        </authorList>
    </citation>
    <scope>NUCLEOTIDE SEQUENCE [LARGE SCALE GENOMIC DNA]</scope>
    <source>
        <strain evidence="2 3">NCTC13335</strain>
    </source>
</reference>